<feature type="domain" description="Retropepsin-like aspartic endopeptidase" evidence="2">
    <location>
        <begin position="61"/>
        <end position="193"/>
    </location>
</feature>
<dbReference type="GO" id="GO:0006508">
    <property type="term" value="P:proteolysis"/>
    <property type="evidence" value="ECO:0007669"/>
    <property type="project" value="UniProtKB-KW"/>
</dbReference>
<dbReference type="Proteomes" id="UP000290092">
    <property type="component" value="Unassembled WGS sequence"/>
</dbReference>
<feature type="chain" id="PRO_5043701835" evidence="1">
    <location>
        <begin position="25"/>
        <end position="196"/>
    </location>
</feature>
<evidence type="ECO:0000313" key="3">
    <source>
        <dbReference type="EMBL" id="RXK15596.1"/>
    </source>
</evidence>
<keyword evidence="4" id="KW-1185">Reference proteome</keyword>
<dbReference type="Gene3D" id="2.40.70.10">
    <property type="entry name" value="Acid Proteases"/>
    <property type="match status" value="1"/>
</dbReference>
<evidence type="ECO:0000259" key="2">
    <source>
        <dbReference type="Pfam" id="PF05618"/>
    </source>
</evidence>
<feature type="signal peptide" evidence="1">
    <location>
        <begin position="1"/>
        <end position="24"/>
    </location>
</feature>
<protein>
    <submittedName>
        <fullName evidence="3">ATP-dependent Zn protease</fullName>
    </submittedName>
</protein>
<comment type="caution">
    <text evidence="3">The sequence shown here is derived from an EMBL/GenBank/DDBJ whole genome shotgun (WGS) entry which is preliminary data.</text>
</comment>
<gene>
    <name evidence="3" type="ORF">CP985_07505</name>
</gene>
<dbReference type="EMBL" id="NXID01000024">
    <property type="protein sequence ID" value="RXK15596.1"/>
    <property type="molecule type" value="Genomic_DNA"/>
</dbReference>
<dbReference type="KEGG" id="amyt:AMYT_1511"/>
<evidence type="ECO:0000313" key="4">
    <source>
        <dbReference type="Proteomes" id="UP000290092"/>
    </source>
</evidence>
<dbReference type="InterPro" id="IPR008503">
    <property type="entry name" value="Asp_endopeptidase"/>
</dbReference>
<evidence type="ECO:0000256" key="1">
    <source>
        <dbReference type="SAM" id="SignalP"/>
    </source>
</evidence>
<dbReference type="AlphaFoldDB" id="A0AAX2AJ96"/>
<dbReference type="SUPFAM" id="SSF50630">
    <property type="entry name" value="Acid proteases"/>
    <property type="match status" value="1"/>
</dbReference>
<dbReference type="RefSeq" id="WP_114841939.1">
    <property type="nucleotide sequence ID" value="NZ_CP031219.1"/>
</dbReference>
<reference evidence="3 4" key="1">
    <citation type="submission" date="2017-09" db="EMBL/GenBank/DDBJ databases">
        <title>Genomics of the genus Arcobacter.</title>
        <authorList>
            <person name="Perez-Cataluna A."/>
            <person name="Figueras M.J."/>
            <person name="Salas-Masso N."/>
        </authorList>
    </citation>
    <scope>NUCLEOTIDE SEQUENCE [LARGE SCALE GENOMIC DNA]</scope>
    <source>
        <strain evidence="3 4">CECT 7386</strain>
    </source>
</reference>
<dbReference type="PANTHER" id="PTHR38037:SF2">
    <property type="entry name" value="ATP-DEPENDENT ZINC PROTEASE DOMAIN-CONTAINING PROTEIN-RELATED"/>
    <property type="match status" value="1"/>
</dbReference>
<keyword evidence="1" id="KW-0732">Signal</keyword>
<dbReference type="Pfam" id="PF05618">
    <property type="entry name" value="Zn_protease"/>
    <property type="match status" value="1"/>
</dbReference>
<dbReference type="PANTHER" id="PTHR38037">
    <property type="entry name" value="ZN_PROTEASE DOMAIN-CONTAINING PROTEIN"/>
    <property type="match status" value="1"/>
</dbReference>
<proteinExistence type="predicted"/>
<keyword evidence="3" id="KW-0378">Hydrolase</keyword>
<organism evidence="3 4">
    <name type="scientific">Malaciobacter mytili LMG 24559</name>
    <dbReference type="NCBI Taxonomy" id="1032238"/>
    <lineage>
        <taxon>Bacteria</taxon>
        <taxon>Pseudomonadati</taxon>
        <taxon>Campylobacterota</taxon>
        <taxon>Epsilonproteobacteria</taxon>
        <taxon>Campylobacterales</taxon>
        <taxon>Arcobacteraceae</taxon>
        <taxon>Malaciobacter</taxon>
    </lineage>
</organism>
<dbReference type="InterPro" id="IPR021109">
    <property type="entry name" value="Peptidase_aspartic_dom_sf"/>
</dbReference>
<keyword evidence="3" id="KW-0645">Protease</keyword>
<accession>A0AAX2AJ96</accession>
<name>A0AAX2AJ96_9BACT</name>
<sequence length="196" mass="22330">MRKSFKIVLISSIFVILSGCTTQATLPQKPPIEEKPIQEKTIIKIVKIPVEVPKEKDAKIIIGEAEYVYIPSSKIKLKARIDTGATTTSIHALDIKEFERDGQKWVKFKLVDENKQEIQRALPIQRVTTIKRHAAKSLKRYVVQLRLNLGESSQLVDVTLANRSDFTYPLLIGRNFLNGIFVVDVSKKYIIKTKEI</sequence>
<dbReference type="PROSITE" id="PS51257">
    <property type="entry name" value="PROKAR_LIPOPROTEIN"/>
    <property type="match status" value="1"/>
</dbReference>
<dbReference type="GO" id="GO:0008233">
    <property type="term" value="F:peptidase activity"/>
    <property type="evidence" value="ECO:0007669"/>
    <property type="project" value="UniProtKB-KW"/>
</dbReference>